<dbReference type="Proteomes" id="UP000255066">
    <property type="component" value="Unassembled WGS sequence"/>
</dbReference>
<feature type="domain" description="Response regulatory" evidence="3">
    <location>
        <begin position="9"/>
        <end position="163"/>
    </location>
</feature>
<keyword evidence="2" id="KW-0597">Phosphoprotein</keyword>
<dbReference type="Pfam" id="PF00990">
    <property type="entry name" value="GGDEF"/>
    <property type="match status" value="1"/>
</dbReference>
<dbReference type="PROSITE" id="PS50110">
    <property type="entry name" value="RESPONSE_REGULATORY"/>
    <property type="match status" value="1"/>
</dbReference>
<dbReference type="SUPFAM" id="SSF52172">
    <property type="entry name" value="CheY-like"/>
    <property type="match status" value="1"/>
</dbReference>
<proteinExistence type="predicted"/>
<evidence type="ECO:0000313" key="7">
    <source>
        <dbReference type="EMBL" id="STX32368.1"/>
    </source>
</evidence>
<dbReference type="InterPro" id="IPR035919">
    <property type="entry name" value="EAL_sf"/>
</dbReference>
<keyword evidence="8" id="KW-1185">Reference proteome</keyword>
<dbReference type="InterPro" id="IPR043128">
    <property type="entry name" value="Rev_trsase/Diguanyl_cyclase"/>
</dbReference>
<dbReference type="InterPro" id="IPR029787">
    <property type="entry name" value="Nucleotide_cyclase"/>
</dbReference>
<dbReference type="Gene3D" id="3.30.450.20">
    <property type="entry name" value="PAS domain"/>
    <property type="match status" value="1"/>
</dbReference>
<evidence type="ECO:0000256" key="1">
    <source>
        <dbReference type="ARBA" id="ARBA00001946"/>
    </source>
</evidence>
<dbReference type="CDD" id="cd01949">
    <property type="entry name" value="GGDEF"/>
    <property type="match status" value="1"/>
</dbReference>
<accession>A0A378IAV0</accession>
<organism evidence="7 9">
    <name type="scientific">Legionella birminghamensis</name>
    <dbReference type="NCBI Taxonomy" id="28083"/>
    <lineage>
        <taxon>Bacteria</taxon>
        <taxon>Pseudomonadati</taxon>
        <taxon>Pseudomonadota</taxon>
        <taxon>Gammaproteobacteria</taxon>
        <taxon>Legionellales</taxon>
        <taxon>Legionellaceae</taxon>
        <taxon>Legionella</taxon>
    </lineage>
</organism>
<evidence type="ECO:0000259" key="5">
    <source>
        <dbReference type="PROSITE" id="PS50887"/>
    </source>
</evidence>
<reference evidence="7 9" key="2">
    <citation type="submission" date="2018-06" db="EMBL/GenBank/DDBJ databases">
        <authorList>
            <consortium name="Pathogen Informatics"/>
            <person name="Doyle S."/>
        </authorList>
    </citation>
    <scope>NUCLEOTIDE SEQUENCE [LARGE SCALE GENOMIC DNA]</scope>
    <source>
        <strain evidence="7 9">NCTC12437</strain>
    </source>
</reference>
<dbReference type="SUPFAM" id="SSF55785">
    <property type="entry name" value="PYP-like sensor domain (PAS domain)"/>
    <property type="match status" value="1"/>
</dbReference>
<dbReference type="SUPFAM" id="SSF141868">
    <property type="entry name" value="EAL domain-like"/>
    <property type="match status" value="1"/>
</dbReference>
<evidence type="ECO:0000256" key="2">
    <source>
        <dbReference type="PROSITE-ProRule" id="PRU00169"/>
    </source>
</evidence>
<dbReference type="FunFam" id="3.30.70.270:FF:000001">
    <property type="entry name" value="Diguanylate cyclase domain protein"/>
    <property type="match status" value="1"/>
</dbReference>
<dbReference type="OrthoDB" id="9804951at2"/>
<dbReference type="AlphaFoldDB" id="A0A378IAV0"/>
<evidence type="ECO:0000259" key="3">
    <source>
        <dbReference type="PROSITE" id="PS50110"/>
    </source>
</evidence>
<gene>
    <name evidence="7" type="primary">cph2_6</name>
    <name evidence="6" type="ORF">Lbir_1107</name>
    <name evidence="7" type="ORF">NCTC12437_02153</name>
</gene>
<dbReference type="InterPro" id="IPR011006">
    <property type="entry name" value="CheY-like_superfamily"/>
</dbReference>
<dbReference type="SMART" id="SM00267">
    <property type="entry name" value="GGDEF"/>
    <property type="match status" value="1"/>
</dbReference>
<reference evidence="6 8" key="1">
    <citation type="submission" date="2015-11" db="EMBL/GenBank/DDBJ databases">
        <title>Genomic analysis of 38 Legionella species identifies large and diverse effector repertoires.</title>
        <authorList>
            <person name="Burstein D."/>
            <person name="Amaro F."/>
            <person name="Zusman T."/>
            <person name="Lifshitz Z."/>
            <person name="Cohen O."/>
            <person name="Gilbert J.A."/>
            <person name="Pupko T."/>
            <person name="Shuman H.A."/>
            <person name="Segal G."/>
        </authorList>
    </citation>
    <scope>NUCLEOTIDE SEQUENCE [LARGE SCALE GENOMIC DNA]</scope>
    <source>
        <strain evidence="6 8">CDC#1407-AL-14</strain>
    </source>
</reference>
<comment type="cofactor">
    <cofactor evidence="1">
        <name>Mg(2+)</name>
        <dbReference type="ChEBI" id="CHEBI:18420"/>
    </cofactor>
</comment>
<protein>
    <submittedName>
        <fullName evidence="7">Regulatory protein (GGDEF and EAL domains)</fullName>
    </submittedName>
</protein>
<feature type="domain" description="GGDEF" evidence="5">
    <location>
        <begin position="351"/>
        <end position="483"/>
    </location>
</feature>
<dbReference type="SUPFAM" id="SSF55073">
    <property type="entry name" value="Nucleotide cyclase"/>
    <property type="match status" value="1"/>
</dbReference>
<evidence type="ECO:0000259" key="4">
    <source>
        <dbReference type="PROSITE" id="PS50883"/>
    </source>
</evidence>
<dbReference type="InterPro" id="IPR001633">
    <property type="entry name" value="EAL_dom"/>
</dbReference>
<sequence>MDKNDEVIKILIVDDTPEIHHAFLEILVKRASSENNLFHSMEEEIFSELPDLRTKSKPSLPTFSITSAMQGEEGIEEVKKAIANGHPYALAFVDIRMPPGLDGVETIKRIWEVDPNIQIVICTAYSDYTWEETVEKLGEKDNLLIIKKPFDAVSIRQLACALTKKWQLSKETRQNVMMLEERVSERTRSLKQSLSVTRGTLESSPDGILVLDVNNQLIDFNKHFVEFWQIPPSMLEGRKAITILKHIGKKLVEPGEFNQLIEDIISRNHSQKSINVSSKTHRIFEVNKQVYKLGEENAGYIFSFRDITSRAFMEARIQYQATHDPLTKLANRVLLFDRIEASIQQSKRENTQFGVLFFDLNRFKLINDSLGHAAGDMLLIKVAERLKKSLRKSDTLSRIGGDEFVIVTSALHSTNIKVFADKILGQFIEPFIVKEQELYLTTSIGVSVYPGDGCTTEDLLTNADTAMYNAKEIGGNRYSFYNDRLKIEKTCLQLQFDFHKALKCNEFFLNYQPQYDIESNTIQGIEALVRWQHPERGTLLPIDFIETAEETGFIIPLGEWILKEACKQNKSWQDQGFPKMVMAVNMGTKQLKQPDLAKKVKTILEETQLEPQYLEIELTENTFINLVQTHNEISELKKLGIKISLDDFGAGYSSLNYLRQIKIDRLKIDKSFIDNIDVDQRDEQIIEAIISMSNVLGFHVVAEGVETQRQFNFLQEKRCEDVQGYYFSRPLMKEQIECLLKDQRKK</sequence>
<dbReference type="PANTHER" id="PTHR44757:SF2">
    <property type="entry name" value="BIOFILM ARCHITECTURE MAINTENANCE PROTEIN MBAA"/>
    <property type="match status" value="1"/>
</dbReference>
<dbReference type="RefSeq" id="WP_058523199.1">
    <property type="nucleotide sequence ID" value="NZ_CAAAHV010000008.1"/>
</dbReference>
<dbReference type="PROSITE" id="PS50887">
    <property type="entry name" value="GGDEF"/>
    <property type="match status" value="1"/>
</dbReference>
<dbReference type="GO" id="GO:0000160">
    <property type="term" value="P:phosphorelay signal transduction system"/>
    <property type="evidence" value="ECO:0007669"/>
    <property type="project" value="InterPro"/>
</dbReference>
<feature type="modified residue" description="4-aspartylphosphate" evidence="2">
    <location>
        <position position="94"/>
    </location>
</feature>
<dbReference type="InterPro" id="IPR035965">
    <property type="entry name" value="PAS-like_dom_sf"/>
</dbReference>
<name>A0A378IAV0_9GAMM</name>
<dbReference type="InterPro" id="IPR052155">
    <property type="entry name" value="Biofilm_reg_signaling"/>
</dbReference>
<dbReference type="STRING" id="28083.Lbir_1107"/>
<dbReference type="EMBL" id="UGNW01000001">
    <property type="protein sequence ID" value="STX32368.1"/>
    <property type="molecule type" value="Genomic_DNA"/>
</dbReference>
<feature type="domain" description="EAL" evidence="4">
    <location>
        <begin position="491"/>
        <end position="744"/>
    </location>
</feature>
<dbReference type="InterPro" id="IPR000160">
    <property type="entry name" value="GGDEF_dom"/>
</dbReference>
<dbReference type="PROSITE" id="PS50883">
    <property type="entry name" value="EAL"/>
    <property type="match status" value="1"/>
</dbReference>
<dbReference type="InterPro" id="IPR001789">
    <property type="entry name" value="Sig_transdc_resp-reg_receiver"/>
</dbReference>
<dbReference type="Gene3D" id="3.40.50.2300">
    <property type="match status" value="1"/>
</dbReference>
<dbReference type="EMBL" id="LNXT01000014">
    <property type="protein sequence ID" value="KTC73055.1"/>
    <property type="molecule type" value="Genomic_DNA"/>
</dbReference>
<dbReference type="Gene3D" id="3.30.70.270">
    <property type="match status" value="1"/>
</dbReference>
<evidence type="ECO:0000313" key="6">
    <source>
        <dbReference type="EMBL" id="KTC73055.1"/>
    </source>
</evidence>
<dbReference type="Pfam" id="PF12860">
    <property type="entry name" value="PAS_7"/>
    <property type="match status" value="1"/>
</dbReference>
<dbReference type="GO" id="GO:0003824">
    <property type="term" value="F:catalytic activity"/>
    <property type="evidence" value="ECO:0007669"/>
    <property type="project" value="UniProtKB-ARBA"/>
</dbReference>
<dbReference type="Gene3D" id="3.20.20.450">
    <property type="entry name" value="EAL domain"/>
    <property type="match status" value="1"/>
</dbReference>
<evidence type="ECO:0000313" key="8">
    <source>
        <dbReference type="Proteomes" id="UP000054735"/>
    </source>
</evidence>
<dbReference type="Proteomes" id="UP000054735">
    <property type="component" value="Unassembled WGS sequence"/>
</dbReference>
<dbReference type="NCBIfam" id="TIGR00254">
    <property type="entry name" value="GGDEF"/>
    <property type="match status" value="1"/>
</dbReference>
<evidence type="ECO:0000313" key="9">
    <source>
        <dbReference type="Proteomes" id="UP000255066"/>
    </source>
</evidence>
<dbReference type="SMART" id="SM00052">
    <property type="entry name" value="EAL"/>
    <property type="match status" value="1"/>
</dbReference>
<dbReference type="PANTHER" id="PTHR44757">
    <property type="entry name" value="DIGUANYLATE CYCLASE DGCP"/>
    <property type="match status" value="1"/>
</dbReference>
<dbReference type="CDD" id="cd01948">
    <property type="entry name" value="EAL"/>
    <property type="match status" value="1"/>
</dbReference>
<dbReference type="Pfam" id="PF00563">
    <property type="entry name" value="EAL"/>
    <property type="match status" value="1"/>
</dbReference>
<dbReference type="Pfam" id="PF00072">
    <property type="entry name" value="Response_reg"/>
    <property type="match status" value="1"/>
</dbReference>